<dbReference type="AlphaFoldDB" id="A0A391NX44"/>
<evidence type="ECO:0000313" key="2">
    <source>
        <dbReference type="EMBL" id="GCA63063.1"/>
    </source>
</evidence>
<keyword evidence="3" id="KW-1185">Reference proteome</keyword>
<accession>A0A391NX44</accession>
<feature type="non-terminal residue" evidence="2">
    <location>
        <position position="1"/>
    </location>
</feature>
<dbReference type="EMBL" id="BDIP01002193">
    <property type="protein sequence ID" value="GCA63063.1"/>
    <property type="molecule type" value="Genomic_DNA"/>
</dbReference>
<reference evidence="2 3" key="1">
    <citation type="journal article" date="2018" name="PLoS ONE">
        <title>The draft genome of Kipferlia bialata reveals reductive genome evolution in fornicate parasites.</title>
        <authorList>
            <person name="Tanifuji G."/>
            <person name="Takabayashi S."/>
            <person name="Kume K."/>
            <person name="Takagi M."/>
            <person name="Nakayama T."/>
            <person name="Kamikawa R."/>
            <person name="Inagaki Y."/>
            <person name="Hashimoto T."/>
        </authorList>
    </citation>
    <scope>NUCLEOTIDE SEQUENCE [LARGE SCALE GENOMIC DNA]</scope>
    <source>
        <strain evidence="2">NY0173</strain>
    </source>
</reference>
<name>A0A391NX44_9EUKA</name>
<dbReference type="Proteomes" id="UP000265618">
    <property type="component" value="Unassembled WGS sequence"/>
</dbReference>
<protein>
    <submittedName>
        <fullName evidence="2">Uncharacterized protein</fullName>
    </submittedName>
</protein>
<gene>
    <name evidence="2" type="ORF">KIPB_007638</name>
</gene>
<feature type="compositionally biased region" description="Basic and acidic residues" evidence="1">
    <location>
        <begin position="109"/>
        <end position="118"/>
    </location>
</feature>
<organism evidence="2 3">
    <name type="scientific">Kipferlia bialata</name>
    <dbReference type="NCBI Taxonomy" id="797122"/>
    <lineage>
        <taxon>Eukaryota</taxon>
        <taxon>Metamonada</taxon>
        <taxon>Carpediemonas-like organisms</taxon>
        <taxon>Kipferlia</taxon>
    </lineage>
</organism>
<feature type="region of interest" description="Disordered" evidence="1">
    <location>
        <begin position="85"/>
        <end position="177"/>
    </location>
</feature>
<evidence type="ECO:0000313" key="3">
    <source>
        <dbReference type="Proteomes" id="UP000265618"/>
    </source>
</evidence>
<sequence length="279" mass="31612">RVRASHMSSQGTVSMSAGVQGRVTFECAEAAADCVRMLHKVTIQGYRVSVTLDVSDARGRGSDRERERETRARRVARLRQIRESRSMEREREEDQERVPETQAPVNTSDSREREREETLTPVPIRRTVQPRESRLHTNRYSNTHSPSPSPDALGESTPVPSMLSPPETMVETHTPAERERERDVRVCMCCECKEEVPYAEFPSHVCRDRLGQTETAPPPHPPAIDVPTLVSTVDTLTRLVLAMRAELDRERQRGAGLADRVRTLEEILLAMRPRPSDTL</sequence>
<evidence type="ECO:0000256" key="1">
    <source>
        <dbReference type="SAM" id="MobiDB-lite"/>
    </source>
</evidence>
<proteinExistence type="predicted"/>
<comment type="caution">
    <text evidence="2">The sequence shown here is derived from an EMBL/GenBank/DDBJ whole genome shotgun (WGS) entry which is preliminary data.</text>
</comment>
<feature type="compositionally biased region" description="Basic and acidic residues" evidence="1">
    <location>
        <begin position="85"/>
        <end position="99"/>
    </location>
</feature>